<dbReference type="InterPro" id="IPR025714">
    <property type="entry name" value="Methyltranfer_dom"/>
</dbReference>
<dbReference type="PANTHER" id="PTHR12496:SF0">
    <property type="entry name" value="METHYLTRANSFERASE DOMAIN-CONTAINING PROTEIN"/>
    <property type="match status" value="1"/>
</dbReference>
<dbReference type="CDD" id="cd02440">
    <property type="entry name" value="AdoMet_MTases"/>
    <property type="match status" value="1"/>
</dbReference>
<gene>
    <name evidence="3" type="ORF">PENCOP_c001G00956</name>
</gene>
<organism evidence="3 4">
    <name type="scientific">Penicillium coprophilum</name>
    <dbReference type="NCBI Taxonomy" id="36646"/>
    <lineage>
        <taxon>Eukaryota</taxon>
        <taxon>Fungi</taxon>
        <taxon>Dikarya</taxon>
        <taxon>Ascomycota</taxon>
        <taxon>Pezizomycotina</taxon>
        <taxon>Eurotiomycetes</taxon>
        <taxon>Eurotiomycetidae</taxon>
        <taxon>Eurotiales</taxon>
        <taxon>Aspergillaceae</taxon>
        <taxon>Penicillium</taxon>
    </lineage>
</organism>
<feature type="compositionally biased region" description="Polar residues" evidence="1">
    <location>
        <begin position="1"/>
        <end position="17"/>
    </location>
</feature>
<dbReference type="EMBL" id="MDDG01000001">
    <property type="protein sequence ID" value="OQE47155.1"/>
    <property type="molecule type" value="Genomic_DNA"/>
</dbReference>
<dbReference type="Gene3D" id="3.40.50.150">
    <property type="entry name" value="Vaccinia Virus protein VP39"/>
    <property type="match status" value="1"/>
</dbReference>
<feature type="region of interest" description="Disordered" evidence="1">
    <location>
        <begin position="1"/>
        <end position="21"/>
    </location>
</feature>
<keyword evidence="4" id="KW-1185">Reference proteome</keyword>
<evidence type="ECO:0000313" key="4">
    <source>
        <dbReference type="Proteomes" id="UP000191500"/>
    </source>
</evidence>
<dbReference type="Pfam" id="PF13679">
    <property type="entry name" value="Methyltransf_32"/>
    <property type="match status" value="1"/>
</dbReference>
<dbReference type="Pfam" id="PF13489">
    <property type="entry name" value="Methyltransf_23"/>
    <property type="match status" value="1"/>
</dbReference>
<dbReference type="InterPro" id="IPR029063">
    <property type="entry name" value="SAM-dependent_MTases_sf"/>
</dbReference>
<dbReference type="PANTHER" id="PTHR12496">
    <property type="entry name" value="CGI-41 METHYLTRANSFERASE"/>
    <property type="match status" value="1"/>
</dbReference>
<dbReference type="Proteomes" id="UP000191500">
    <property type="component" value="Unassembled WGS sequence"/>
</dbReference>
<accession>A0A1V6V904</accession>
<proteinExistence type="predicted"/>
<protein>
    <recommendedName>
        <fullName evidence="2">Methyltransferase domain-containing protein</fullName>
    </recommendedName>
</protein>
<dbReference type="STRING" id="36646.A0A1V6V904"/>
<evidence type="ECO:0000256" key="1">
    <source>
        <dbReference type="SAM" id="MobiDB-lite"/>
    </source>
</evidence>
<dbReference type="SUPFAM" id="SSF53335">
    <property type="entry name" value="S-adenosyl-L-methionine-dependent methyltransferases"/>
    <property type="match status" value="1"/>
</dbReference>
<dbReference type="AlphaFoldDB" id="A0A1V6V904"/>
<comment type="caution">
    <text evidence="3">The sequence shown here is derived from an EMBL/GenBank/DDBJ whole genome shotgun (WGS) entry which is preliminary data.</text>
</comment>
<evidence type="ECO:0000259" key="2">
    <source>
        <dbReference type="Pfam" id="PF13679"/>
    </source>
</evidence>
<evidence type="ECO:0000313" key="3">
    <source>
        <dbReference type="EMBL" id="OQE47155.1"/>
    </source>
</evidence>
<reference evidence="4" key="1">
    <citation type="journal article" date="2017" name="Nat. Microbiol.">
        <title>Global analysis of biosynthetic gene clusters reveals vast potential of secondary metabolite production in Penicillium species.</title>
        <authorList>
            <person name="Nielsen J.C."/>
            <person name="Grijseels S."/>
            <person name="Prigent S."/>
            <person name="Ji B."/>
            <person name="Dainat J."/>
            <person name="Nielsen K.F."/>
            <person name="Frisvad J.C."/>
            <person name="Workman M."/>
            <person name="Nielsen J."/>
        </authorList>
    </citation>
    <scope>NUCLEOTIDE SEQUENCE [LARGE SCALE GENOMIC DNA]</scope>
    <source>
        <strain evidence="4">IBT 31321</strain>
    </source>
</reference>
<sequence length="952" mass="107624">MISTHETPSPESLSVPTASEIPVDARSPIAIDTFSDDTNSQFDDDLSDLTSLSESVFEFEYENGRRYCSNRTGNYMMPNDEEEQDRMDITHHMLVKQHTPGELYNAPITSSPQNILDLGTGTGIWAMDIAEKFPHAHVIGNDISPIQPSWVAPNIEFIVEDFESEWDYERNHFDFIHARCLAGCVADWPRFFSRIYDHVKPGGYFESHESAVWARSDDGSLKNNSALMEWQQALNFAGEKIGRELNIYHKLKNWMIAAGFKDVSLRVYTLPFSPWPRDPHLKALGKYQAVQLQQAIDSYSLRLYTQVLGWGSDAAKIHNAVVKQELRDKRLHAYVQTAWEHPDAYVEALLSFSTTSVLFMNLCGGVHMVDFLTREPDLYTQILPKDWISFFEQHDIQDIIRLLLREDIEHLGGAAEPSVDQRRGTWNGGAFPPQTLLDYISNIRLLTLQREMCSSSPERVELPKQVAMHMNRKKVHEVQCFSQYVASLSETVNRRRGEQVTHIVDFGSGQNYLGRTLASSPYYKHIIAIERKHQYINGAKSMDVRAKLAKNPKAQLSRKKEVSCDGSDGIAEVTVSETTEASQPTTEASQPMTENSQVSDVPLFEMGMISLQSDELAGLPTKVSSREQLPELEIQTRGTLSYIEHEIQDGHLEPIIEHIIQPSPTGASDDERKKYNDARVMVVSLHSCGNLVHHGLRSLILNPSIVAVAMIGCCYNLLTERLGPTTHNLPILQSLHPRLKETGTSYDPHGFPMSKHYENYRSPGATTGMKLNITARALAVQAPYNWGVNDSEVSFTRHFFRALLQRILVDRGILPKPSVPEDSPSDTTGPEARSIIIGAVPKAAYKSFTEYVRAATIKMSRDSIYGPQVQEHVATLTDEEIERYESQYLHARNHMSVVWSLMAFSAQLVEAIIVVDRWQFLREQDSVKECWVEPVFDYSESPRNLAVIGLKK</sequence>
<name>A0A1V6V904_9EURO</name>
<feature type="compositionally biased region" description="Polar residues" evidence="1">
    <location>
        <begin position="575"/>
        <end position="596"/>
    </location>
</feature>
<feature type="region of interest" description="Disordered" evidence="1">
    <location>
        <begin position="574"/>
        <end position="596"/>
    </location>
</feature>
<feature type="domain" description="Methyltransferase" evidence="2">
    <location>
        <begin position="473"/>
        <end position="720"/>
    </location>
</feature>
<dbReference type="InterPro" id="IPR052220">
    <property type="entry name" value="METTL25"/>
</dbReference>